<proteinExistence type="predicted"/>
<evidence type="ECO:0000313" key="3">
    <source>
        <dbReference type="Proteomes" id="UP000499080"/>
    </source>
</evidence>
<dbReference type="OrthoDB" id="6427496at2759"/>
<organism evidence="2 3">
    <name type="scientific">Araneus ventricosus</name>
    <name type="common">Orbweaver spider</name>
    <name type="synonym">Epeira ventricosa</name>
    <dbReference type="NCBI Taxonomy" id="182803"/>
    <lineage>
        <taxon>Eukaryota</taxon>
        <taxon>Metazoa</taxon>
        <taxon>Ecdysozoa</taxon>
        <taxon>Arthropoda</taxon>
        <taxon>Chelicerata</taxon>
        <taxon>Arachnida</taxon>
        <taxon>Araneae</taxon>
        <taxon>Araneomorphae</taxon>
        <taxon>Entelegynae</taxon>
        <taxon>Araneoidea</taxon>
        <taxon>Araneidae</taxon>
        <taxon>Araneus</taxon>
    </lineage>
</organism>
<dbReference type="AlphaFoldDB" id="A0A4Y2PK48"/>
<gene>
    <name evidence="2" type="ORF">AVEN_140981_1</name>
</gene>
<evidence type="ECO:0000259" key="1">
    <source>
        <dbReference type="Pfam" id="PF13843"/>
    </source>
</evidence>
<sequence length="98" mass="11755">MSSKRFLFLLRCTRFDDIRDRQSRKDVDKLAPIREFFEKFGDNCHKCYNVGAYVMIDSKKYKRKIHPRERNGTPNKKAKTAYKRCAECPNKRDNAIYL</sequence>
<feature type="domain" description="PiggyBac transposable element-derived protein" evidence="1">
    <location>
        <begin position="1"/>
        <end position="84"/>
    </location>
</feature>
<name>A0A4Y2PK48_ARAVE</name>
<accession>A0A4Y2PK48</accession>
<comment type="caution">
    <text evidence="2">The sequence shown here is derived from an EMBL/GenBank/DDBJ whole genome shotgun (WGS) entry which is preliminary data.</text>
</comment>
<dbReference type="Pfam" id="PF13843">
    <property type="entry name" value="DDE_Tnp_1_7"/>
    <property type="match status" value="1"/>
</dbReference>
<keyword evidence="3" id="KW-1185">Reference proteome</keyword>
<dbReference type="Proteomes" id="UP000499080">
    <property type="component" value="Unassembled WGS sequence"/>
</dbReference>
<protein>
    <recommendedName>
        <fullName evidence="1">PiggyBac transposable element-derived protein domain-containing protein</fullName>
    </recommendedName>
</protein>
<dbReference type="InterPro" id="IPR029526">
    <property type="entry name" value="PGBD"/>
</dbReference>
<evidence type="ECO:0000313" key="2">
    <source>
        <dbReference type="EMBL" id="GBN50890.1"/>
    </source>
</evidence>
<reference evidence="2 3" key="1">
    <citation type="journal article" date="2019" name="Sci. Rep.">
        <title>Orb-weaving spider Araneus ventricosus genome elucidates the spidroin gene catalogue.</title>
        <authorList>
            <person name="Kono N."/>
            <person name="Nakamura H."/>
            <person name="Ohtoshi R."/>
            <person name="Moran D.A.P."/>
            <person name="Shinohara A."/>
            <person name="Yoshida Y."/>
            <person name="Fujiwara M."/>
            <person name="Mori M."/>
            <person name="Tomita M."/>
            <person name="Arakawa K."/>
        </authorList>
    </citation>
    <scope>NUCLEOTIDE SEQUENCE [LARGE SCALE GENOMIC DNA]</scope>
</reference>
<dbReference type="EMBL" id="BGPR01011352">
    <property type="protein sequence ID" value="GBN50890.1"/>
    <property type="molecule type" value="Genomic_DNA"/>
</dbReference>